<sequence>MSIPQRFAPSLDNLREFYVGKDVTDVPKPAVVLDVAKVRRHCQSMLEAVDSLGVEFRAHVKTHKARFSKGLAQRKKSKKRTKEVARLQAGEKSQLVNFIVSTVAELEHLLPILEDYRAASRRINVLYGVPLLASQVERLSALLKRLGKDGLSVIIDHPSQLESVSRLHDLSGLSVGVFLKVDTGYHRAGLPASSLNKGGLLEQLIKLDAKGRASFLGLYSHSSLSYQDKTTDQAMQNLAAEIEGCLEALHANNDIFSAKVSREIIISVGASPQVTSIENLTAGAAGGPGEKRLRKAIHIVQNGQRQELKTRLELHAGVYSVLDMQQMSTRARTNLGTYEEEVAISVAAEVCSVYNDGEREKPEALVAVGTLGLGREPCPSYSGWGVTGCQPYPGSEQGRRLVVERISQEHSILSWDSGAEDGSNLPSIPLKIGQTVRIYPNHACVTGALYGWYLVVDSSRPNATEIIDVWVRASGW</sequence>
<accession>A0A1Q8S7L0</accession>
<evidence type="ECO:0000259" key="3">
    <source>
        <dbReference type="SMART" id="SM01119"/>
    </source>
</evidence>
<gene>
    <name evidence="4" type="ORF">CCHL11_00923</name>
</gene>
<dbReference type="PANTHER" id="PTHR28004">
    <property type="entry name" value="ZGC:162816-RELATED"/>
    <property type="match status" value="1"/>
</dbReference>
<comment type="similarity">
    <text evidence="1">Belongs to the DSD1 family.</text>
</comment>
<dbReference type="Pfam" id="PF01168">
    <property type="entry name" value="Ala_racemase_N"/>
    <property type="match status" value="1"/>
</dbReference>
<evidence type="ECO:0000256" key="1">
    <source>
        <dbReference type="ARBA" id="ARBA00005323"/>
    </source>
</evidence>
<dbReference type="OrthoDB" id="20198at2759"/>
<name>A0A1Q8S7L0_9PEZI</name>
<dbReference type="GO" id="GO:0036088">
    <property type="term" value="P:D-serine catabolic process"/>
    <property type="evidence" value="ECO:0007669"/>
    <property type="project" value="TreeGrafter"/>
</dbReference>
<dbReference type="EMBL" id="MPGH01000008">
    <property type="protein sequence ID" value="OLN97366.1"/>
    <property type="molecule type" value="Genomic_DNA"/>
</dbReference>
<dbReference type="STRING" id="708187.A0A1Q8S7L0"/>
<proteinExistence type="inferred from homology"/>
<dbReference type="InterPro" id="IPR042208">
    <property type="entry name" value="D-ser_dehydrat-like_sf"/>
</dbReference>
<keyword evidence="2" id="KW-0456">Lyase</keyword>
<evidence type="ECO:0000256" key="2">
    <source>
        <dbReference type="ARBA" id="ARBA00023239"/>
    </source>
</evidence>
<dbReference type="Gene3D" id="2.40.37.20">
    <property type="entry name" value="D-serine dehydratase-like domain"/>
    <property type="match status" value="1"/>
</dbReference>
<evidence type="ECO:0000313" key="4">
    <source>
        <dbReference type="EMBL" id="OLN97366.1"/>
    </source>
</evidence>
<dbReference type="GO" id="GO:0008721">
    <property type="term" value="F:D-serine ammonia-lyase activity"/>
    <property type="evidence" value="ECO:0007669"/>
    <property type="project" value="TreeGrafter"/>
</dbReference>
<dbReference type="Proteomes" id="UP000186583">
    <property type="component" value="Unassembled WGS sequence"/>
</dbReference>
<keyword evidence="5" id="KW-1185">Reference proteome</keyword>
<dbReference type="Pfam" id="PF14031">
    <property type="entry name" value="D-ser_dehydrat"/>
    <property type="match status" value="1"/>
</dbReference>
<protein>
    <submittedName>
        <fullName evidence="4">D-serine dehydratase 1</fullName>
    </submittedName>
</protein>
<dbReference type="InterPro" id="IPR026956">
    <property type="entry name" value="D-ser_dehydrat-like_dom"/>
</dbReference>
<dbReference type="SMART" id="SM01119">
    <property type="entry name" value="D-ser_dehydrat"/>
    <property type="match status" value="1"/>
</dbReference>
<dbReference type="InterPro" id="IPR001608">
    <property type="entry name" value="Ala_racemase_N"/>
</dbReference>
<reference evidence="4 5" key="1">
    <citation type="submission" date="2016-11" db="EMBL/GenBank/DDBJ databases">
        <title>Draft Genome Assembly of Colletotrichum chlorophyti a pathogen of herbaceous plants.</title>
        <authorList>
            <person name="Gan P."/>
            <person name="Narusaka M."/>
            <person name="Tsushima A."/>
            <person name="Narusaka Y."/>
            <person name="Takano Y."/>
            <person name="Shirasu K."/>
        </authorList>
    </citation>
    <scope>NUCLEOTIDE SEQUENCE [LARGE SCALE GENOMIC DNA]</scope>
    <source>
        <strain evidence="4 5">NTL11</strain>
    </source>
</reference>
<feature type="domain" description="D-serine dehydratase-like" evidence="3">
    <location>
        <begin position="343"/>
        <end position="457"/>
    </location>
</feature>
<organism evidence="4 5">
    <name type="scientific">Colletotrichum chlorophyti</name>
    <dbReference type="NCBI Taxonomy" id="708187"/>
    <lineage>
        <taxon>Eukaryota</taxon>
        <taxon>Fungi</taxon>
        <taxon>Dikarya</taxon>
        <taxon>Ascomycota</taxon>
        <taxon>Pezizomycotina</taxon>
        <taxon>Sordariomycetes</taxon>
        <taxon>Hypocreomycetidae</taxon>
        <taxon>Glomerellales</taxon>
        <taxon>Glomerellaceae</taxon>
        <taxon>Colletotrichum</taxon>
    </lineage>
</organism>
<dbReference type="InterPro" id="IPR051466">
    <property type="entry name" value="D-amino_acid_metab_enzyme"/>
</dbReference>
<dbReference type="Gene3D" id="3.20.20.10">
    <property type="entry name" value="Alanine racemase"/>
    <property type="match status" value="1"/>
</dbReference>
<comment type="caution">
    <text evidence="4">The sequence shown here is derived from an EMBL/GenBank/DDBJ whole genome shotgun (WGS) entry which is preliminary data.</text>
</comment>
<dbReference type="SUPFAM" id="SSF51419">
    <property type="entry name" value="PLP-binding barrel"/>
    <property type="match status" value="1"/>
</dbReference>
<dbReference type="PANTHER" id="PTHR28004:SF2">
    <property type="entry name" value="D-SERINE DEHYDRATASE"/>
    <property type="match status" value="1"/>
</dbReference>
<dbReference type="InterPro" id="IPR029066">
    <property type="entry name" value="PLP-binding_barrel"/>
</dbReference>
<evidence type="ECO:0000313" key="5">
    <source>
        <dbReference type="Proteomes" id="UP000186583"/>
    </source>
</evidence>
<dbReference type="AlphaFoldDB" id="A0A1Q8S7L0"/>